<gene>
    <name evidence="3" type="ORF">AKO1_005079</name>
</gene>
<keyword evidence="2" id="KW-1133">Transmembrane helix</keyword>
<keyword evidence="2" id="KW-0812">Transmembrane</keyword>
<evidence type="ECO:0000313" key="3">
    <source>
        <dbReference type="EMBL" id="KAL0476398.1"/>
    </source>
</evidence>
<feature type="transmembrane region" description="Helical" evidence="2">
    <location>
        <begin position="639"/>
        <end position="660"/>
    </location>
</feature>
<keyword evidence="4" id="KW-1185">Reference proteome</keyword>
<evidence type="ECO:0000256" key="1">
    <source>
        <dbReference type="SAM" id="MobiDB-lite"/>
    </source>
</evidence>
<feature type="compositionally biased region" description="Acidic residues" evidence="1">
    <location>
        <begin position="237"/>
        <end position="246"/>
    </location>
</feature>
<organism evidence="3 4">
    <name type="scientific">Acrasis kona</name>
    <dbReference type="NCBI Taxonomy" id="1008807"/>
    <lineage>
        <taxon>Eukaryota</taxon>
        <taxon>Discoba</taxon>
        <taxon>Heterolobosea</taxon>
        <taxon>Tetramitia</taxon>
        <taxon>Eutetramitia</taxon>
        <taxon>Acrasidae</taxon>
        <taxon>Acrasis</taxon>
    </lineage>
</organism>
<accession>A0AAW2YHF6</accession>
<comment type="caution">
    <text evidence="3">The sequence shown here is derived from an EMBL/GenBank/DDBJ whole genome shotgun (WGS) entry which is preliminary data.</text>
</comment>
<keyword evidence="2" id="KW-0472">Membrane</keyword>
<name>A0AAW2YHF6_9EUKA</name>
<feature type="region of interest" description="Disordered" evidence="1">
    <location>
        <begin position="546"/>
        <end position="566"/>
    </location>
</feature>
<evidence type="ECO:0000313" key="4">
    <source>
        <dbReference type="Proteomes" id="UP001431209"/>
    </source>
</evidence>
<feature type="compositionally biased region" description="Basic and acidic residues" evidence="1">
    <location>
        <begin position="207"/>
        <end position="225"/>
    </location>
</feature>
<dbReference type="Proteomes" id="UP001431209">
    <property type="component" value="Unassembled WGS sequence"/>
</dbReference>
<dbReference type="AlphaFoldDB" id="A0AAW2YHF6"/>
<reference evidence="3 4" key="1">
    <citation type="submission" date="2024-03" db="EMBL/GenBank/DDBJ databases">
        <title>The Acrasis kona genome and developmental transcriptomes reveal deep origins of eukaryotic multicellular pathways.</title>
        <authorList>
            <person name="Sheikh S."/>
            <person name="Fu C.-J."/>
            <person name="Brown M.W."/>
            <person name="Baldauf S.L."/>
        </authorList>
    </citation>
    <scope>NUCLEOTIDE SEQUENCE [LARGE SCALE GENOMIC DNA]</scope>
    <source>
        <strain evidence="3 4">ATCC MYA-3509</strain>
    </source>
</reference>
<feature type="compositionally biased region" description="Basic and acidic residues" evidence="1">
    <location>
        <begin position="247"/>
        <end position="256"/>
    </location>
</feature>
<evidence type="ECO:0000256" key="2">
    <source>
        <dbReference type="SAM" id="Phobius"/>
    </source>
</evidence>
<dbReference type="EMBL" id="JAOPGA020000029">
    <property type="protein sequence ID" value="KAL0476398.1"/>
    <property type="molecule type" value="Genomic_DNA"/>
</dbReference>
<feature type="compositionally biased region" description="Basic and acidic residues" evidence="1">
    <location>
        <begin position="552"/>
        <end position="566"/>
    </location>
</feature>
<proteinExistence type="predicted"/>
<sequence length="664" mass="76151">MPPKKSIQVQNPVQQQEKLLSDKLQNVLTNTTTETDLKFSVASQDELDQFWSVLKSFAIDLDEKLPSEHADAESVGLLFAKIYKNFDTYGAGDPKKKQEKVHARTKRITKESLTMAVKFSADHADQFNSKCALWCHQFLFQLSSIGKLFEILDMDVNQNVLQKVLSKGASDVNSIYFQAVAIRWYSLQALSFQNFVLQHARRAHFEQVQEQRRKDREKDQKDQKRGRMGASRHKEDVEEEELDPEEAMFKEDKNDDNNGQFDDTFDEEAHETLLNYKNKIINQQMFKAVVSVGITCANNLTQESTSSEDNLNLILLAYIHETILNTTNASPSQDRFEQTSTLWQSSNINDLFKTIINVHNNNNYMLELYLFGYNQLLNNARTLEQSQPILDNICEILISARIDEFIVTGCSYSIARALSKNQSIAKHIVSKHGDALARTIITWLRKHHHEKNRFNTVPAYGALNAILGHMSPSGILNLDRDPNLNLVDLFLSDVKLQGNQQWDMRYMAMVGLKVICQRLGDVKEAAPVFRRLLTFKVLQIMAENLQTSRPQPSKDPKKESEKDRRQRGLEELYYNRYTMPASLAALNSVFHNAKRNNDADNIVLMKQLVAEDQKFQEMLSFLSFVESKKHQQLVSAKTIGILIAVFLLFLIAIPQIFSLVKSFK</sequence>
<protein>
    <submittedName>
        <fullName evidence="3">Uncharacterized protein</fullName>
    </submittedName>
</protein>
<feature type="region of interest" description="Disordered" evidence="1">
    <location>
        <begin position="207"/>
        <end position="257"/>
    </location>
</feature>